<dbReference type="Proteomes" id="UP000288587">
    <property type="component" value="Unassembled WGS sequence"/>
</dbReference>
<dbReference type="Gene3D" id="1.10.10.2890">
    <property type="match status" value="1"/>
</dbReference>
<dbReference type="Pfam" id="PF22451">
    <property type="entry name" value="NirdL-like_HTH"/>
    <property type="match status" value="1"/>
</dbReference>
<dbReference type="RefSeq" id="WP_127682143.1">
    <property type="nucleotide sequence ID" value="NZ_SACM01000001.1"/>
</dbReference>
<protein>
    <recommendedName>
        <fullName evidence="1">Siroheme decarboxylase NirL-like HTH domain-containing protein</fullName>
    </recommendedName>
</protein>
<organism evidence="2 3">
    <name type="scientific">Inhella crocodyli</name>
    <dbReference type="NCBI Taxonomy" id="2499851"/>
    <lineage>
        <taxon>Bacteria</taxon>
        <taxon>Pseudomonadati</taxon>
        <taxon>Pseudomonadota</taxon>
        <taxon>Betaproteobacteria</taxon>
        <taxon>Burkholderiales</taxon>
        <taxon>Sphaerotilaceae</taxon>
        <taxon>Inhella</taxon>
    </lineage>
</organism>
<keyword evidence="3" id="KW-1185">Reference proteome</keyword>
<dbReference type="InterPro" id="IPR053953">
    <property type="entry name" value="NirdL-like_HTH"/>
</dbReference>
<dbReference type="OrthoDB" id="9806536at2"/>
<dbReference type="AlphaFoldDB" id="A0A437LTW6"/>
<feature type="domain" description="Siroheme decarboxylase NirL-like HTH" evidence="1">
    <location>
        <begin position="173"/>
        <end position="215"/>
    </location>
</feature>
<comment type="caution">
    <text evidence="2">The sequence shown here is derived from an EMBL/GenBank/DDBJ whole genome shotgun (WGS) entry which is preliminary data.</text>
</comment>
<name>A0A437LTW6_9BURK</name>
<gene>
    <name evidence="2" type="ORF">EOD73_06975</name>
</gene>
<evidence type="ECO:0000259" key="1">
    <source>
        <dbReference type="Pfam" id="PF22451"/>
    </source>
</evidence>
<accession>A0A437LTW6</accession>
<sequence length="322" mass="34263">MAHAPTAPSCCAGLRPALLNGWRACFPVHPSPFHQVAAQCGGTWREVLQQCQRLHHSGGLQALQARWGHALQRVHWRLGLRPAASDRQRAARALAAHPACVRLTHWQGQDPGPAAPPTLWVDLVGRDSAALAATVDAWRDAGWVDAQVQRLVLREPDRPCDCAQSEGPCADAELAHALEAGLPLVAHPYGALAAQLQRPERRVLARLQRWQRQGQLGAMALSGPWSAATLTGAAALLRDAALDADRLRALRAQPGVSEVHVLPPAPLQPGGLWVAVQAPHDRALAVLRAALSGWGTVSPPAVLGLTHTTLPRAAPALFSHAA</sequence>
<dbReference type="EMBL" id="SACM01000001">
    <property type="protein sequence ID" value="RVT88703.1"/>
    <property type="molecule type" value="Genomic_DNA"/>
</dbReference>
<reference evidence="2 3" key="1">
    <citation type="submission" date="2019-01" db="EMBL/GenBank/DDBJ databases">
        <authorList>
            <person name="Chen W.-M."/>
        </authorList>
    </citation>
    <scope>NUCLEOTIDE SEQUENCE [LARGE SCALE GENOMIC DNA]</scope>
    <source>
        <strain evidence="2 3">CCP-18</strain>
    </source>
</reference>
<evidence type="ECO:0000313" key="3">
    <source>
        <dbReference type="Proteomes" id="UP000288587"/>
    </source>
</evidence>
<evidence type="ECO:0000313" key="2">
    <source>
        <dbReference type="EMBL" id="RVT88703.1"/>
    </source>
</evidence>
<proteinExistence type="predicted"/>